<keyword evidence="3" id="KW-1185">Reference proteome</keyword>
<sequence>MDQWQESEDGLNTSKLTAEELKYKIIELNNRQLSSIKDMSYYYLIGGIGKLVELVEDKNILEEMHLMEEKKTLVEIYHLIVNSFKKFHEDMVEKEIDQEISKLLDIRGKLHDLAMTLHAYEIEISYIKELIDHHMMKRMSKLEYKDLNIDVMEINFLVNKIRKTLDNVTEYNVFIAIVSNILSIMPFRMSKFKYFHVVKTNLIRNFNNYPLNVVRAQIEEYKILFDGSLMGDYGILFDNYFTHIQRFRNMNIASKTTDELEGISRDIIQITGEINKWGTFINNLGVVLNRLMVIYLTKHEVHSSLNMEDIFKRWEEYYQERESNLLDSLVKTCEKELEELERELIKGAMDLEKLNQEVVRRRGFDDESFNEKILFTSKILTYYNDLKFTRLDLLFPDKYEIVEKGYLIQLVDNLIQYMSRSISTMTNLEGKIRMRRFLSFLHLPFENMDEFFSYIEYSLDGRATSTEEVLFTMDTIHYLLDEYIERQ</sequence>
<dbReference type="OrthoDB" id="1727081at2"/>
<name>M1Z8K0_9FIRM</name>
<dbReference type="AlphaFoldDB" id="M1Z8K0"/>
<proteinExistence type="predicted"/>
<dbReference type="Proteomes" id="UP000245423">
    <property type="component" value="Chromosome 1"/>
</dbReference>
<evidence type="ECO:0000313" key="3">
    <source>
        <dbReference type="Proteomes" id="UP000245423"/>
    </source>
</evidence>
<organism evidence="2 3">
    <name type="scientific">[Clostridium] ultunense Esp</name>
    <dbReference type="NCBI Taxonomy" id="1288971"/>
    <lineage>
        <taxon>Bacteria</taxon>
        <taxon>Bacillati</taxon>
        <taxon>Bacillota</taxon>
        <taxon>Tissierellia</taxon>
        <taxon>Tissierellales</taxon>
        <taxon>Tepidimicrobiaceae</taxon>
        <taxon>Schnuerera</taxon>
    </lineage>
</organism>
<reference evidence="2 3" key="1">
    <citation type="submission" date="2016-11" db="EMBL/GenBank/DDBJ databases">
        <authorList>
            <person name="Manzoor S."/>
        </authorList>
    </citation>
    <scope>NUCLEOTIDE SEQUENCE [LARGE SCALE GENOMIC DNA]</scope>
    <source>
        <strain evidence="2">Clostridium ultunense strain Esp</strain>
    </source>
</reference>
<feature type="coiled-coil region" evidence="1">
    <location>
        <begin position="323"/>
        <end position="357"/>
    </location>
</feature>
<keyword evidence="1" id="KW-0175">Coiled coil</keyword>
<evidence type="ECO:0000313" key="2">
    <source>
        <dbReference type="EMBL" id="SHD77718.1"/>
    </source>
</evidence>
<gene>
    <name evidence="2" type="ORF">CUESP1_2367</name>
</gene>
<dbReference type="HOGENOM" id="CLU_559858_0_0_9"/>
<dbReference type="EMBL" id="LT669839">
    <property type="protein sequence ID" value="SHD77718.1"/>
    <property type="molecule type" value="Genomic_DNA"/>
</dbReference>
<dbReference type="RefSeq" id="WP_005584227.1">
    <property type="nucleotide sequence ID" value="NZ_LT669839.1"/>
</dbReference>
<protein>
    <submittedName>
        <fullName evidence="2">Uncharacterized protein</fullName>
    </submittedName>
</protein>
<accession>M1Z8K0</accession>
<evidence type="ECO:0000256" key="1">
    <source>
        <dbReference type="SAM" id="Coils"/>
    </source>
</evidence>